<evidence type="ECO:0000256" key="1">
    <source>
        <dbReference type="ARBA" id="ARBA00022598"/>
    </source>
</evidence>
<dbReference type="GO" id="GO:0006189">
    <property type="term" value="P:'de novo' IMP biosynthetic process"/>
    <property type="evidence" value="ECO:0007669"/>
    <property type="project" value="InterPro"/>
</dbReference>
<keyword evidence="1" id="KW-0436">Ligase</keyword>
<feature type="non-terminal residue" evidence="6">
    <location>
        <position position="170"/>
    </location>
</feature>
<evidence type="ECO:0000256" key="3">
    <source>
        <dbReference type="ARBA" id="ARBA00022840"/>
    </source>
</evidence>
<evidence type="ECO:0000259" key="5">
    <source>
        <dbReference type="Pfam" id="PF18072"/>
    </source>
</evidence>
<feature type="domain" description="PurM-like N-terminal" evidence="4">
    <location>
        <begin position="74"/>
        <end position="169"/>
    </location>
</feature>
<reference evidence="6" key="1">
    <citation type="journal article" date="2014" name="Front. Microbiol.">
        <title>High frequency of phylogenetically diverse reductive dehalogenase-homologous genes in deep subseafloor sedimentary metagenomes.</title>
        <authorList>
            <person name="Kawai M."/>
            <person name="Futagami T."/>
            <person name="Toyoda A."/>
            <person name="Takaki Y."/>
            <person name="Nishi S."/>
            <person name="Hori S."/>
            <person name="Arai W."/>
            <person name="Tsubouchi T."/>
            <person name="Morono Y."/>
            <person name="Uchiyama I."/>
            <person name="Ito T."/>
            <person name="Fujiyama A."/>
            <person name="Inagaki F."/>
            <person name="Takami H."/>
        </authorList>
    </citation>
    <scope>NUCLEOTIDE SEQUENCE</scope>
    <source>
        <strain evidence="6">Expedition CK06-06</strain>
    </source>
</reference>
<dbReference type="InterPro" id="IPR041609">
    <property type="entry name" value="PurL_linker"/>
</dbReference>
<dbReference type="InterPro" id="IPR010074">
    <property type="entry name" value="PRibForGlyAmidine_synth_PurL"/>
</dbReference>
<keyword evidence="3" id="KW-0067">ATP-binding</keyword>
<feature type="domain" description="Phosphoribosylformylglycinamidine synthase linker" evidence="5">
    <location>
        <begin position="10"/>
        <end position="50"/>
    </location>
</feature>
<keyword evidence="2" id="KW-0547">Nucleotide-binding</keyword>
<dbReference type="Pfam" id="PF18072">
    <property type="entry name" value="FGAR-AT_linker"/>
    <property type="match status" value="1"/>
</dbReference>
<accession>X1VPY0</accession>
<dbReference type="AlphaFoldDB" id="X1VPY0"/>
<dbReference type="EMBL" id="BARW01025673">
    <property type="protein sequence ID" value="GAJ11180.1"/>
    <property type="molecule type" value="Genomic_DNA"/>
</dbReference>
<dbReference type="GO" id="GO:0005524">
    <property type="term" value="F:ATP binding"/>
    <property type="evidence" value="ECO:0007669"/>
    <property type="project" value="UniProtKB-KW"/>
</dbReference>
<comment type="caution">
    <text evidence="6">The sequence shown here is derived from an EMBL/GenBank/DDBJ whole genome shotgun (WGS) entry which is preliminary data.</text>
</comment>
<gene>
    <name evidence="6" type="ORF">S12H4_42028</name>
</gene>
<protein>
    <recommendedName>
        <fullName evidence="7">PurM-like N-terminal domain-containing protein</fullName>
    </recommendedName>
</protein>
<evidence type="ECO:0000259" key="4">
    <source>
        <dbReference type="Pfam" id="PF00586"/>
    </source>
</evidence>
<name>X1VPY0_9ZZZZ</name>
<sequence>MPKVKVNGDELKVDLTEPEVKWIKNTLERDPSITELGMFDVMWSEHCSYKSSRPKLKLFEDAEKNYDYVLAGPGQDAGVIDIGDGYALAFRIESHNHPSAIEPYHGAATGIGGIIRDVLCMGVRPIALLDPLRFGTLKNNPHSQWLFKYVVKGIADYGNCTGIPTIGGEI</sequence>
<evidence type="ECO:0008006" key="7">
    <source>
        <dbReference type="Google" id="ProtNLM"/>
    </source>
</evidence>
<organism evidence="6">
    <name type="scientific">marine sediment metagenome</name>
    <dbReference type="NCBI Taxonomy" id="412755"/>
    <lineage>
        <taxon>unclassified sequences</taxon>
        <taxon>metagenomes</taxon>
        <taxon>ecological metagenomes</taxon>
    </lineage>
</organism>
<dbReference type="SUPFAM" id="SSF55326">
    <property type="entry name" value="PurM N-terminal domain-like"/>
    <property type="match status" value="1"/>
</dbReference>
<dbReference type="Pfam" id="PF00586">
    <property type="entry name" value="AIRS"/>
    <property type="match status" value="1"/>
</dbReference>
<dbReference type="PANTHER" id="PTHR43555">
    <property type="entry name" value="PHOSPHORIBOSYLFORMYLGLYCINAMIDINE SYNTHASE SUBUNIT PURL"/>
    <property type="match status" value="1"/>
</dbReference>
<evidence type="ECO:0000256" key="2">
    <source>
        <dbReference type="ARBA" id="ARBA00022741"/>
    </source>
</evidence>
<evidence type="ECO:0000313" key="6">
    <source>
        <dbReference type="EMBL" id="GAJ11180.1"/>
    </source>
</evidence>
<dbReference type="PANTHER" id="PTHR43555:SF1">
    <property type="entry name" value="PHOSPHORIBOSYLFORMYLGLYCINAMIDINE SYNTHASE SUBUNIT PURL"/>
    <property type="match status" value="1"/>
</dbReference>
<dbReference type="InterPro" id="IPR036921">
    <property type="entry name" value="PurM-like_N_sf"/>
</dbReference>
<dbReference type="InterPro" id="IPR016188">
    <property type="entry name" value="PurM-like_N"/>
</dbReference>
<dbReference type="Gene3D" id="3.30.1330.10">
    <property type="entry name" value="PurM-like, N-terminal domain"/>
    <property type="match status" value="1"/>
</dbReference>
<dbReference type="GO" id="GO:0004642">
    <property type="term" value="F:phosphoribosylformylglycinamidine synthase activity"/>
    <property type="evidence" value="ECO:0007669"/>
    <property type="project" value="InterPro"/>
</dbReference>
<proteinExistence type="predicted"/>